<feature type="domain" description="EamA" evidence="7">
    <location>
        <begin position="158"/>
        <end position="290"/>
    </location>
</feature>
<dbReference type="SUPFAM" id="SSF103481">
    <property type="entry name" value="Multidrug resistance efflux transporter EmrE"/>
    <property type="match status" value="2"/>
</dbReference>
<dbReference type="InterPro" id="IPR000620">
    <property type="entry name" value="EamA_dom"/>
</dbReference>
<comment type="subcellular location">
    <subcellularLocation>
        <location evidence="1">Membrane</location>
        <topology evidence="1">Multi-pass membrane protein</topology>
    </subcellularLocation>
</comment>
<evidence type="ECO:0000313" key="9">
    <source>
        <dbReference type="Proteomes" id="UP000737171"/>
    </source>
</evidence>
<evidence type="ECO:0000256" key="3">
    <source>
        <dbReference type="ARBA" id="ARBA00022692"/>
    </source>
</evidence>
<dbReference type="PANTHER" id="PTHR32322">
    <property type="entry name" value="INNER MEMBRANE TRANSPORTER"/>
    <property type="match status" value="1"/>
</dbReference>
<keyword evidence="4 6" id="KW-1133">Transmembrane helix</keyword>
<comment type="similarity">
    <text evidence="2">Belongs to the EamA transporter family.</text>
</comment>
<protein>
    <submittedName>
        <fullName evidence="8">DMT family transporter</fullName>
    </submittedName>
</protein>
<feature type="transmembrane region" description="Helical" evidence="6">
    <location>
        <begin position="156"/>
        <end position="175"/>
    </location>
</feature>
<dbReference type="EMBL" id="JABRWJ010000003">
    <property type="protein sequence ID" value="NRF67313.1"/>
    <property type="molecule type" value="Genomic_DNA"/>
</dbReference>
<feature type="transmembrane region" description="Helical" evidence="6">
    <location>
        <begin position="187"/>
        <end position="206"/>
    </location>
</feature>
<evidence type="ECO:0000259" key="7">
    <source>
        <dbReference type="Pfam" id="PF00892"/>
    </source>
</evidence>
<evidence type="ECO:0000256" key="2">
    <source>
        <dbReference type="ARBA" id="ARBA00007362"/>
    </source>
</evidence>
<dbReference type="RefSeq" id="WP_173122435.1">
    <property type="nucleotide sequence ID" value="NZ_JABRWJ010000003.1"/>
</dbReference>
<sequence length="293" mass="30864">MPVRSNPPASMGRRAIPFLFVLLWSTGFIGARLGLPHAPPLLFLVLRYLAVIALMTMVALVMRAPWPRGVRAWASIGIAGLLVHGLYLGGVFIAISQGLPAGVTSLVVGLQPLLTAMVAVGWMGERLGGRRWFGLALGFAGVALVVSRQLDAGFGAGGLPAAVLALLAITAGTLWQKRWCPSFDWRTGLVVQFIPATLATAVAAALTEPLQLRWTGEFVFALGWLVFVLSLGAVSLLNALIRAGSAVDSASLFYLVPPSTALFAWGLFGERLTGAALLGMALTVAGVWLARLK</sequence>
<comment type="caution">
    <text evidence="8">The sequence shown here is derived from an EMBL/GenBank/DDBJ whole genome shotgun (WGS) entry which is preliminary data.</text>
</comment>
<dbReference type="InterPro" id="IPR037185">
    <property type="entry name" value="EmrE-like"/>
</dbReference>
<evidence type="ECO:0000256" key="6">
    <source>
        <dbReference type="SAM" id="Phobius"/>
    </source>
</evidence>
<dbReference type="Gene3D" id="1.10.3730.20">
    <property type="match status" value="1"/>
</dbReference>
<feature type="transmembrane region" description="Helical" evidence="6">
    <location>
        <begin position="73"/>
        <end position="95"/>
    </location>
</feature>
<name>A0ABX2EFC9_9BURK</name>
<dbReference type="Pfam" id="PF00892">
    <property type="entry name" value="EamA"/>
    <property type="match status" value="2"/>
</dbReference>
<evidence type="ECO:0000256" key="1">
    <source>
        <dbReference type="ARBA" id="ARBA00004141"/>
    </source>
</evidence>
<feature type="transmembrane region" description="Helical" evidence="6">
    <location>
        <begin position="218"/>
        <end position="240"/>
    </location>
</feature>
<evidence type="ECO:0000313" key="8">
    <source>
        <dbReference type="EMBL" id="NRF67313.1"/>
    </source>
</evidence>
<feature type="transmembrane region" description="Helical" evidence="6">
    <location>
        <begin position="15"/>
        <end position="35"/>
    </location>
</feature>
<dbReference type="InterPro" id="IPR050638">
    <property type="entry name" value="AA-Vitamin_Transporters"/>
</dbReference>
<keyword evidence="5 6" id="KW-0472">Membrane</keyword>
<feature type="domain" description="EamA" evidence="7">
    <location>
        <begin position="18"/>
        <end position="146"/>
    </location>
</feature>
<feature type="transmembrane region" description="Helical" evidence="6">
    <location>
        <begin position="274"/>
        <end position="292"/>
    </location>
</feature>
<keyword evidence="9" id="KW-1185">Reference proteome</keyword>
<dbReference type="PANTHER" id="PTHR32322:SF2">
    <property type="entry name" value="EAMA DOMAIN-CONTAINING PROTEIN"/>
    <property type="match status" value="1"/>
</dbReference>
<reference evidence="8 9" key="1">
    <citation type="submission" date="2020-05" db="EMBL/GenBank/DDBJ databases">
        <title>Aquincola sp. isolate from soil.</title>
        <authorList>
            <person name="Han J."/>
            <person name="Kim D.-U."/>
        </authorList>
    </citation>
    <scope>NUCLEOTIDE SEQUENCE [LARGE SCALE GENOMIC DNA]</scope>
    <source>
        <strain evidence="8 9">S2</strain>
    </source>
</reference>
<dbReference type="Proteomes" id="UP000737171">
    <property type="component" value="Unassembled WGS sequence"/>
</dbReference>
<keyword evidence="3 6" id="KW-0812">Transmembrane</keyword>
<feature type="transmembrane region" description="Helical" evidence="6">
    <location>
        <begin position="132"/>
        <end position="150"/>
    </location>
</feature>
<feature type="transmembrane region" description="Helical" evidence="6">
    <location>
        <begin position="41"/>
        <end position="61"/>
    </location>
</feature>
<evidence type="ECO:0000256" key="4">
    <source>
        <dbReference type="ARBA" id="ARBA00022989"/>
    </source>
</evidence>
<organism evidence="8 9">
    <name type="scientific">Pseudaquabacterium terrae</name>
    <dbReference type="NCBI Taxonomy" id="2732868"/>
    <lineage>
        <taxon>Bacteria</taxon>
        <taxon>Pseudomonadati</taxon>
        <taxon>Pseudomonadota</taxon>
        <taxon>Betaproteobacteria</taxon>
        <taxon>Burkholderiales</taxon>
        <taxon>Sphaerotilaceae</taxon>
        <taxon>Pseudaquabacterium</taxon>
    </lineage>
</organism>
<accession>A0ABX2EFC9</accession>
<evidence type="ECO:0000256" key="5">
    <source>
        <dbReference type="ARBA" id="ARBA00023136"/>
    </source>
</evidence>
<feature type="transmembrane region" description="Helical" evidence="6">
    <location>
        <begin position="101"/>
        <end position="120"/>
    </location>
</feature>
<gene>
    <name evidence="8" type="ORF">HLB44_09985</name>
</gene>
<proteinExistence type="inferred from homology"/>